<dbReference type="AlphaFoldDB" id="A0A1V9ZQJ8"/>
<dbReference type="GO" id="GO:0005634">
    <property type="term" value="C:nucleus"/>
    <property type="evidence" value="ECO:0007669"/>
    <property type="project" value="TreeGrafter"/>
</dbReference>
<keyword evidence="2 6" id="KW-0808">Transferase</keyword>
<comment type="caution">
    <text evidence="6">The sequence shown here is derived from an EMBL/GenBank/DDBJ whole genome shotgun (WGS) entry which is preliminary data.</text>
</comment>
<dbReference type="Gene3D" id="3.40.50.150">
    <property type="entry name" value="Vaccinia Virus protein VP39"/>
    <property type="match status" value="1"/>
</dbReference>
<keyword evidence="7" id="KW-1185">Reference proteome</keyword>
<dbReference type="Proteomes" id="UP000243217">
    <property type="component" value="Unassembled WGS sequence"/>
</dbReference>
<keyword evidence="5" id="KW-0812">Transmembrane</keyword>
<dbReference type="PANTHER" id="PTHR13393">
    <property type="entry name" value="SAM-DEPENDENT METHYLTRANSFERASE"/>
    <property type="match status" value="1"/>
</dbReference>
<evidence type="ECO:0000256" key="2">
    <source>
        <dbReference type="ARBA" id="ARBA00022679"/>
    </source>
</evidence>
<reference evidence="6 7" key="1">
    <citation type="journal article" date="2014" name="Genome Biol. Evol.">
        <title>The secreted proteins of Achlya hypogyna and Thraustotheca clavata identify the ancestral oomycete secretome and reveal gene acquisitions by horizontal gene transfer.</title>
        <authorList>
            <person name="Misner I."/>
            <person name="Blouin N."/>
            <person name="Leonard G."/>
            <person name="Richards T.A."/>
            <person name="Lane C.E."/>
        </authorList>
    </citation>
    <scope>NUCLEOTIDE SEQUENCE [LARGE SCALE GENOMIC DNA]</scope>
    <source>
        <strain evidence="6 7">ATCC 34112</strain>
    </source>
</reference>
<dbReference type="EMBL" id="JNBS01001722">
    <property type="protein sequence ID" value="OQS00296.1"/>
    <property type="molecule type" value="Genomic_DNA"/>
</dbReference>
<gene>
    <name evidence="6" type="ORF">THRCLA_06045</name>
</gene>
<feature type="compositionally biased region" description="Basic residues" evidence="4">
    <location>
        <begin position="1"/>
        <end position="10"/>
    </location>
</feature>
<feature type="binding site" evidence="3">
    <location>
        <position position="122"/>
    </location>
    <ligand>
        <name>S-adenosyl-L-methionine</name>
        <dbReference type="ChEBI" id="CHEBI:59789"/>
    </ligand>
</feature>
<feature type="binding site" evidence="3">
    <location>
        <position position="145"/>
    </location>
    <ligand>
        <name>S-adenosyl-L-methionine</name>
        <dbReference type="ChEBI" id="CHEBI:59789"/>
    </ligand>
</feature>
<dbReference type="CDD" id="cd02440">
    <property type="entry name" value="AdoMet_MTases"/>
    <property type="match status" value="1"/>
</dbReference>
<organism evidence="6 7">
    <name type="scientific">Thraustotheca clavata</name>
    <dbReference type="NCBI Taxonomy" id="74557"/>
    <lineage>
        <taxon>Eukaryota</taxon>
        <taxon>Sar</taxon>
        <taxon>Stramenopiles</taxon>
        <taxon>Oomycota</taxon>
        <taxon>Saprolegniomycetes</taxon>
        <taxon>Saprolegniales</taxon>
        <taxon>Achlyaceae</taxon>
        <taxon>Thraustotheca</taxon>
    </lineage>
</organism>
<feature type="binding site" evidence="3">
    <location>
        <position position="192"/>
    </location>
    <ligand>
        <name>S-adenosyl-L-methionine</name>
        <dbReference type="ChEBI" id="CHEBI:59789"/>
    </ligand>
</feature>
<dbReference type="InterPro" id="IPR010286">
    <property type="entry name" value="METTL16/RlmF"/>
</dbReference>
<evidence type="ECO:0000256" key="4">
    <source>
        <dbReference type="SAM" id="MobiDB-lite"/>
    </source>
</evidence>
<keyword evidence="5" id="KW-1133">Transmembrane helix</keyword>
<evidence type="ECO:0000256" key="1">
    <source>
        <dbReference type="ARBA" id="ARBA00022603"/>
    </source>
</evidence>
<proteinExistence type="predicted"/>
<feature type="transmembrane region" description="Helical" evidence="5">
    <location>
        <begin position="421"/>
        <end position="441"/>
    </location>
</feature>
<feature type="binding site" evidence="3">
    <location>
        <position position="90"/>
    </location>
    <ligand>
        <name>S-adenosyl-L-methionine</name>
        <dbReference type="ChEBI" id="CHEBI:59789"/>
    </ligand>
</feature>
<dbReference type="GO" id="GO:0008168">
    <property type="term" value="F:methyltransferase activity"/>
    <property type="evidence" value="ECO:0007669"/>
    <property type="project" value="UniProtKB-UniRule"/>
</dbReference>
<evidence type="ECO:0000313" key="7">
    <source>
        <dbReference type="Proteomes" id="UP000243217"/>
    </source>
</evidence>
<accession>A0A1V9ZQJ8</accession>
<evidence type="ECO:0000256" key="5">
    <source>
        <dbReference type="SAM" id="Phobius"/>
    </source>
</evidence>
<evidence type="ECO:0000313" key="6">
    <source>
        <dbReference type="EMBL" id="OQS00296.1"/>
    </source>
</evidence>
<dbReference type="OrthoDB" id="514248at2759"/>
<name>A0A1V9ZQJ8_9STRA</name>
<evidence type="ECO:0000256" key="3">
    <source>
        <dbReference type="PIRSR" id="PIRSR037350-1"/>
    </source>
</evidence>
<dbReference type="STRING" id="74557.A0A1V9ZQJ8"/>
<protein>
    <submittedName>
        <fullName evidence="6">Methyltransferase METT10D</fullName>
    </submittedName>
</protein>
<dbReference type="GO" id="GO:0070475">
    <property type="term" value="P:rRNA base methylation"/>
    <property type="evidence" value="ECO:0007669"/>
    <property type="project" value="TreeGrafter"/>
</dbReference>
<keyword evidence="5" id="KW-0472">Membrane</keyword>
<feature type="region of interest" description="Disordered" evidence="4">
    <location>
        <begin position="1"/>
        <end position="23"/>
    </location>
</feature>
<dbReference type="InterPro" id="IPR029063">
    <property type="entry name" value="SAM-dependent_MTases_sf"/>
</dbReference>
<sequence>MRGEKRKRTLHMGDGIHPRNKYNQPPDFKALGEDYPALQLYLTSLGNGQVNLKWNEPSALRELTTALLHRDFNLNWTMPDDRLCPTLTNRLNYVHWIEDLILLSQSNYTSSNDHPISGIDIGTGASCIYPLLGHQLNQWHFIATDIDPISIEYAKKNVIANHLENAIQILHVKPDTIFPQDIPTNCLFSMCNPPFFDTMEEADRNPRADCTGSLNEMTTPGGEVEFIKKMINASLHLKTEGIKVRWYTSLIGRKSSLRPLLAALRSAGIHNMRTTEFLQGRTTRWGIAWSFTQDGLDAQDKSSYKVLAKRKEAKRRQRMEFVVSHLSSEQDGNTIAGCSSLDHVKARITESPSFLSALGTLNITNSSNTISLEFTSAKALEKWTGIVQIYEKDEGFQVSLEWKSGKRDLFWIIADKWKATIMLMVLSLKWILTFLINWLVIKSVVTSHKSTMSSRITKQILRSTVVIDEPKETAKKPKNKKQTKPIKKRRRFLEEARLERTKADNTSKNVKVLQKLTKTPQAQDLMKKILQQTQRM</sequence>
<dbReference type="PANTHER" id="PTHR13393:SF0">
    <property type="entry name" value="RNA N6-ADENOSINE-METHYLTRANSFERASE METTL16"/>
    <property type="match status" value="1"/>
</dbReference>
<dbReference type="SUPFAM" id="SSF53335">
    <property type="entry name" value="S-adenosyl-L-methionine-dependent methyltransferases"/>
    <property type="match status" value="1"/>
</dbReference>
<keyword evidence="3" id="KW-0949">S-adenosyl-L-methionine</keyword>
<dbReference type="Pfam" id="PF05971">
    <property type="entry name" value="Methyltransf_10"/>
    <property type="match status" value="1"/>
</dbReference>
<keyword evidence="1 6" id="KW-0489">Methyltransferase</keyword>